<feature type="region of interest" description="Disordered" evidence="12">
    <location>
        <begin position="801"/>
        <end position="827"/>
    </location>
</feature>
<protein>
    <recommendedName>
        <fullName evidence="2 9">DNA mismatch repair protein MutS</fullName>
    </recommendedName>
</protein>
<dbReference type="SUPFAM" id="SSF55271">
    <property type="entry name" value="DNA repair protein MutS, domain I"/>
    <property type="match status" value="1"/>
</dbReference>
<dbReference type="Gene3D" id="3.40.1170.10">
    <property type="entry name" value="DNA repair protein MutS, domain I"/>
    <property type="match status" value="1"/>
</dbReference>
<evidence type="ECO:0000256" key="11">
    <source>
        <dbReference type="SAM" id="Coils"/>
    </source>
</evidence>
<comment type="similarity">
    <text evidence="1 9 10">Belongs to the DNA mismatch repair MutS family.</text>
</comment>
<dbReference type="GO" id="GO:0005829">
    <property type="term" value="C:cytosol"/>
    <property type="evidence" value="ECO:0007669"/>
    <property type="project" value="TreeGrafter"/>
</dbReference>
<dbReference type="CDD" id="cd03284">
    <property type="entry name" value="ABC_MutS1"/>
    <property type="match status" value="1"/>
</dbReference>
<dbReference type="SUPFAM" id="SSF48334">
    <property type="entry name" value="DNA repair protein MutS, domain III"/>
    <property type="match status" value="1"/>
</dbReference>
<dbReference type="HOGENOM" id="CLU_002472_4_0_12"/>
<dbReference type="Gene3D" id="1.10.1420.10">
    <property type="match status" value="2"/>
</dbReference>
<evidence type="ECO:0000256" key="6">
    <source>
        <dbReference type="ARBA" id="ARBA00023125"/>
    </source>
</evidence>
<dbReference type="PROSITE" id="PS00486">
    <property type="entry name" value="DNA_MISMATCH_REPAIR_2"/>
    <property type="match status" value="1"/>
</dbReference>
<dbReference type="SMART" id="SM00533">
    <property type="entry name" value="MUTSd"/>
    <property type="match status" value="1"/>
</dbReference>
<evidence type="ECO:0000256" key="1">
    <source>
        <dbReference type="ARBA" id="ARBA00006271"/>
    </source>
</evidence>
<evidence type="ECO:0000256" key="7">
    <source>
        <dbReference type="ARBA" id="ARBA00023204"/>
    </source>
</evidence>
<dbReference type="FunFam" id="3.40.50.300:FF:000870">
    <property type="entry name" value="MutS protein homolog 4"/>
    <property type="match status" value="1"/>
</dbReference>
<evidence type="ECO:0000256" key="2">
    <source>
        <dbReference type="ARBA" id="ARBA00021982"/>
    </source>
</evidence>
<reference key="1">
    <citation type="submission" date="2009-08" db="EMBL/GenBank/DDBJ databases">
        <title>The genome sequence of Spirochaeta thermophila DSM6192.</title>
        <authorList>
            <person name="Angelov A."/>
            <person name="Mientus M."/>
            <person name="Wittenberg S."/>
            <person name="Lehmann R."/>
            <person name="Liesegang H."/>
            <person name="Daniel R."/>
            <person name="Liebl W."/>
        </authorList>
    </citation>
    <scope>NUCLEOTIDE SEQUENCE</scope>
    <source>
        <strain>DSM 6192</strain>
    </source>
</reference>
<evidence type="ECO:0000313" key="14">
    <source>
        <dbReference type="EMBL" id="ADN02068.1"/>
    </source>
</evidence>
<evidence type="ECO:0000256" key="3">
    <source>
        <dbReference type="ARBA" id="ARBA00022741"/>
    </source>
</evidence>
<dbReference type="EMBL" id="CP001698">
    <property type="protein sequence ID" value="ADN02068.1"/>
    <property type="molecule type" value="Genomic_DNA"/>
</dbReference>
<dbReference type="InterPro" id="IPR036678">
    <property type="entry name" value="MutS_con_dom_sf"/>
</dbReference>
<dbReference type="KEGG" id="sta:STHERM_c11230"/>
<keyword evidence="7 9" id="KW-0234">DNA repair</keyword>
<evidence type="ECO:0000256" key="9">
    <source>
        <dbReference type="HAMAP-Rule" id="MF_00096"/>
    </source>
</evidence>
<feature type="coiled-coil region" evidence="11">
    <location>
        <begin position="503"/>
        <end position="537"/>
    </location>
</feature>
<dbReference type="NCBIfam" id="TIGR01070">
    <property type="entry name" value="mutS1"/>
    <property type="match status" value="1"/>
</dbReference>
<evidence type="ECO:0000259" key="13">
    <source>
        <dbReference type="PROSITE" id="PS00486"/>
    </source>
</evidence>
<dbReference type="GO" id="GO:0003684">
    <property type="term" value="F:damaged DNA binding"/>
    <property type="evidence" value="ECO:0007669"/>
    <property type="project" value="UniProtKB-UniRule"/>
</dbReference>
<evidence type="ECO:0000256" key="10">
    <source>
        <dbReference type="RuleBase" id="RU003756"/>
    </source>
</evidence>
<dbReference type="Gene3D" id="3.40.50.300">
    <property type="entry name" value="P-loop containing nucleotide triphosphate hydrolases"/>
    <property type="match status" value="1"/>
</dbReference>
<dbReference type="SUPFAM" id="SSF53150">
    <property type="entry name" value="DNA repair protein MutS, domain II"/>
    <property type="match status" value="1"/>
</dbReference>
<dbReference type="InterPro" id="IPR005748">
    <property type="entry name" value="DNA_mismatch_repair_MutS"/>
</dbReference>
<dbReference type="Pfam" id="PF05188">
    <property type="entry name" value="MutS_II"/>
    <property type="match status" value="1"/>
</dbReference>
<name>E0RST1_WINT6</name>
<dbReference type="Pfam" id="PF05192">
    <property type="entry name" value="MutS_III"/>
    <property type="match status" value="1"/>
</dbReference>
<dbReference type="InterPro" id="IPR017261">
    <property type="entry name" value="DNA_mismatch_repair_MutS/MSH"/>
</dbReference>
<dbReference type="Pfam" id="PF00488">
    <property type="entry name" value="MutS_V"/>
    <property type="match status" value="1"/>
</dbReference>
<comment type="function">
    <text evidence="8 9">This protein is involved in the repair of mismatches in DNA. It is possible that it carries out the mismatch recognition step. This protein has a weak ATPase activity.</text>
</comment>
<dbReference type="Pfam" id="PF05190">
    <property type="entry name" value="MutS_IV"/>
    <property type="match status" value="1"/>
</dbReference>
<dbReference type="GO" id="GO:0030983">
    <property type="term" value="F:mismatched DNA binding"/>
    <property type="evidence" value="ECO:0007669"/>
    <property type="project" value="InterPro"/>
</dbReference>
<dbReference type="InterPro" id="IPR016151">
    <property type="entry name" value="DNA_mismatch_repair_MutS_N"/>
</dbReference>
<proteinExistence type="inferred from homology"/>
<dbReference type="HAMAP" id="MF_00096">
    <property type="entry name" value="MutS"/>
    <property type="match status" value="1"/>
</dbReference>
<dbReference type="PANTHER" id="PTHR11361:SF34">
    <property type="entry name" value="DNA MISMATCH REPAIR PROTEIN MSH1, MITOCHONDRIAL"/>
    <property type="match status" value="1"/>
</dbReference>
<dbReference type="PIRSF" id="PIRSF037677">
    <property type="entry name" value="DNA_mis_repair_Msh6"/>
    <property type="match status" value="1"/>
</dbReference>
<sequence>MQDLQTPMMQQYWEFKKRYREEILFFRLGDFYEMFADDAKEASRILGITLTQRNGIPMCGIPFHAAQNYIARLLRAGKKIAICEQVEVPEKGRGLARREVIEVITPGTVTDEELLEKQKNNFLLAAAPAGKERVSLSCVELSTGEFLAGTAPGSFAEILARELARISPSELILPESAMEEPEIEKVLDAHGEIYVNRFPDWYFDPRTSFERLVRHFRSVNLKAFGLEEDSPELITAGPLLQYLEDTCHTLLPHVRSIHPYREEDALLLDETTIRNLELVKNIQDGGEHFTLYRVLNHTTTPMGARLLRRWILYPLVTPADIEARLEAVEHLYRDQHLLQTLRKLFASMLDIERLATRVALDKAHAKDLLAIAGTIEAYEEAFALLSGIEAFSSFLLPMDLFETLSTLADSLLPALMDNPSTSLNEGNIIREGYDPEVDRCRTLRDHSQEILDRYLQEERERSGISSLKLKYNKVIGYFFEVTRANAHLVPSYFIPRQTLVQTQRFTTERLIELESQLAEAEERLVELERKIFMDLRERTKTHLEGLLALGKSVAAIDCLQSLAYAATRYGYTRPVVTTELVLDVKEGRHPVVEAHLPTGSFVPNDLLLDPPRRTLAVITGPNMAGKSTFLRQNALIVLMAQMGSFVPAKEAVIGIADRLFCRVGASDNIARGESTFLVEMNETAYILHHATPRSVIIMDEVGRGTGTIDGLSIAWAVVEYLLERVKARTLFATHFHELTKITHPAVFNLSMAVREDRDGIVFLKRVRAGAAEKSYGIHVARLAGVPEAVVKRARAIEEALSRREEDLTGTEGGPSIPPADSRDEQPELFSPYELLAEELSHFDVERHTPLEALNAIARWKRLLSKRS</sequence>
<dbReference type="PANTHER" id="PTHR11361">
    <property type="entry name" value="DNA MISMATCH REPAIR PROTEIN MUTS FAMILY MEMBER"/>
    <property type="match status" value="1"/>
</dbReference>
<dbReference type="GO" id="GO:0006298">
    <property type="term" value="P:mismatch repair"/>
    <property type="evidence" value="ECO:0007669"/>
    <property type="project" value="UniProtKB-UniRule"/>
</dbReference>
<dbReference type="NCBIfam" id="NF003810">
    <property type="entry name" value="PRK05399.1"/>
    <property type="match status" value="1"/>
</dbReference>
<dbReference type="RefSeq" id="WP_013313909.1">
    <property type="nucleotide sequence ID" value="NC_014484.1"/>
</dbReference>
<dbReference type="Proteomes" id="UP000001296">
    <property type="component" value="Chromosome"/>
</dbReference>
<reference evidence="14 15" key="2">
    <citation type="journal article" date="2010" name="J. Bacteriol.">
        <title>Genome sequence of the polysaccharide-degrading, thermophilic anaerobe Spirochaeta thermophila DSM 6192.</title>
        <authorList>
            <person name="Angelov A."/>
            <person name="Liebl S."/>
            <person name="Ballschmiter M."/>
            <person name="Bomeke M."/>
            <person name="Lehmann R."/>
            <person name="Liesegang H."/>
            <person name="Daniel R."/>
            <person name="Liebl W."/>
        </authorList>
    </citation>
    <scope>NUCLEOTIDE SEQUENCE [LARGE SCALE GENOMIC DNA]</scope>
    <source>
        <strain evidence="15">ATCC 49972 / DSM 6192 / RI 19.B1</strain>
    </source>
</reference>
<dbReference type="InterPro" id="IPR007695">
    <property type="entry name" value="DNA_mismatch_repair_MutS-lik_N"/>
</dbReference>
<feature type="binding site" evidence="9">
    <location>
        <begin position="620"/>
        <end position="627"/>
    </location>
    <ligand>
        <name>ATP</name>
        <dbReference type="ChEBI" id="CHEBI:30616"/>
    </ligand>
</feature>
<dbReference type="GO" id="GO:0005524">
    <property type="term" value="F:ATP binding"/>
    <property type="evidence" value="ECO:0007669"/>
    <property type="project" value="UniProtKB-UniRule"/>
</dbReference>
<keyword evidence="6 9" id="KW-0238">DNA-binding</keyword>
<dbReference type="AlphaFoldDB" id="E0RST1"/>
<keyword evidence="11" id="KW-0175">Coiled coil</keyword>
<dbReference type="InterPro" id="IPR036187">
    <property type="entry name" value="DNA_mismatch_repair_MutS_sf"/>
</dbReference>
<accession>E0RST1</accession>
<dbReference type="SUPFAM" id="SSF52540">
    <property type="entry name" value="P-loop containing nucleoside triphosphate hydrolases"/>
    <property type="match status" value="1"/>
</dbReference>
<dbReference type="InterPro" id="IPR007860">
    <property type="entry name" value="DNA_mmatch_repair_MutS_con_dom"/>
</dbReference>
<dbReference type="InterPro" id="IPR007696">
    <property type="entry name" value="DNA_mismatch_repair_MutS_core"/>
</dbReference>
<keyword evidence="4 9" id="KW-0227">DNA damage</keyword>
<dbReference type="PaxDb" id="665571-STHERM_c11230"/>
<dbReference type="GO" id="GO:0140664">
    <property type="term" value="F:ATP-dependent DNA damage sensor activity"/>
    <property type="evidence" value="ECO:0007669"/>
    <property type="project" value="InterPro"/>
</dbReference>
<organism evidence="14 15">
    <name type="scientific">Winmispira thermophila (strain ATCC 49972 / DSM 6192 / RI 19.B1)</name>
    <name type="common">Spirochaeta thermophila</name>
    <dbReference type="NCBI Taxonomy" id="665571"/>
    <lineage>
        <taxon>Bacteria</taxon>
        <taxon>Pseudomonadati</taxon>
        <taxon>Spirochaetota</taxon>
        <taxon>Spirochaetia</taxon>
        <taxon>Winmispirales</taxon>
        <taxon>Winmispiraceae</taxon>
        <taxon>Winmispira</taxon>
    </lineage>
</organism>
<dbReference type="InterPro" id="IPR007861">
    <property type="entry name" value="DNA_mismatch_repair_MutS_clamp"/>
</dbReference>
<feature type="domain" description="DNA mismatch repair proteins mutS family" evidence="13">
    <location>
        <begin position="694"/>
        <end position="710"/>
    </location>
</feature>
<evidence type="ECO:0000313" key="15">
    <source>
        <dbReference type="Proteomes" id="UP000001296"/>
    </source>
</evidence>
<dbReference type="FunFam" id="3.40.1170.10:FF:000001">
    <property type="entry name" value="DNA mismatch repair protein MutS"/>
    <property type="match status" value="1"/>
</dbReference>
<dbReference type="eggNOG" id="COG0249">
    <property type="taxonomic scope" value="Bacteria"/>
</dbReference>
<evidence type="ECO:0000256" key="12">
    <source>
        <dbReference type="SAM" id="MobiDB-lite"/>
    </source>
</evidence>
<dbReference type="InterPro" id="IPR045076">
    <property type="entry name" value="MutS"/>
</dbReference>
<evidence type="ECO:0000256" key="8">
    <source>
        <dbReference type="ARBA" id="ARBA00024647"/>
    </source>
</evidence>
<dbReference type="InterPro" id="IPR000432">
    <property type="entry name" value="DNA_mismatch_repair_MutS_C"/>
</dbReference>
<evidence type="ECO:0000256" key="4">
    <source>
        <dbReference type="ARBA" id="ARBA00022763"/>
    </source>
</evidence>
<dbReference type="Pfam" id="PF01624">
    <property type="entry name" value="MutS_I"/>
    <property type="match status" value="1"/>
</dbReference>
<dbReference type="SMART" id="SM00534">
    <property type="entry name" value="MUTSac"/>
    <property type="match status" value="1"/>
</dbReference>
<dbReference type="InterPro" id="IPR027417">
    <property type="entry name" value="P-loop_NTPase"/>
</dbReference>
<dbReference type="Gene3D" id="3.30.420.110">
    <property type="entry name" value="MutS, connector domain"/>
    <property type="match status" value="1"/>
</dbReference>
<keyword evidence="5 9" id="KW-0067">ATP-binding</keyword>
<gene>
    <name evidence="9 14" type="primary">mutS</name>
    <name evidence="14" type="ordered locus">STHERM_c11230</name>
</gene>
<keyword evidence="3 9" id="KW-0547">Nucleotide-binding</keyword>
<evidence type="ECO:0000256" key="5">
    <source>
        <dbReference type="ARBA" id="ARBA00022840"/>
    </source>
</evidence>